<evidence type="ECO:0000313" key="6">
    <source>
        <dbReference type="Proteomes" id="UP001060771"/>
    </source>
</evidence>
<keyword evidence="6" id="KW-1185">Reference proteome</keyword>
<evidence type="ECO:0000313" key="3">
    <source>
        <dbReference type="EMBL" id="BDR91394.1"/>
    </source>
</evidence>
<feature type="domain" description="Glycosyl transferase family 1" evidence="2">
    <location>
        <begin position="240"/>
        <end position="334"/>
    </location>
</feature>
<dbReference type="RefSeq" id="WP_188602720.1">
    <property type="nucleotide sequence ID" value="NZ_AP026830.1"/>
</dbReference>
<dbReference type="AlphaFoldDB" id="A0A830E5C3"/>
<reference evidence="6" key="3">
    <citation type="submission" date="2022-09" db="EMBL/GenBank/DDBJ databases">
        <title>Complete genome sequence of Vulcanisaeta souniana.</title>
        <authorList>
            <person name="Kato S."/>
            <person name="Itoh T."/>
            <person name="Ohkuma M."/>
        </authorList>
    </citation>
    <scope>NUCLEOTIDE SEQUENCE [LARGE SCALE GENOMIC DNA]</scope>
    <source>
        <strain evidence="6">JCM 11219</strain>
    </source>
</reference>
<dbReference type="SUPFAM" id="SSF53756">
    <property type="entry name" value="UDP-Glycosyltransferase/glycogen phosphorylase"/>
    <property type="match status" value="1"/>
</dbReference>
<dbReference type="Proteomes" id="UP001060771">
    <property type="component" value="Chromosome"/>
</dbReference>
<reference evidence="4" key="1">
    <citation type="journal article" date="2014" name="Int. J. Syst. Evol. Microbiol.">
        <title>Complete genome sequence of Corynebacterium casei LMG S-19264T (=DSM 44701T), isolated from a smear-ripened cheese.</title>
        <authorList>
            <consortium name="US DOE Joint Genome Institute (JGI-PGF)"/>
            <person name="Walter F."/>
            <person name="Albersmeier A."/>
            <person name="Kalinowski J."/>
            <person name="Ruckert C."/>
        </authorList>
    </citation>
    <scope>NUCLEOTIDE SEQUENCE</scope>
    <source>
        <strain evidence="4">JCM 11219</strain>
    </source>
</reference>
<evidence type="ECO:0000313" key="5">
    <source>
        <dbReference type="Proteomes" id="UP000657075"/>
    </source>
</evidence>
<evidence type="ECO:0000256" key="1">
    <source>
        <dbReference type="ARBA" id="ARBA00022679"/>
    </source>
</evidence>
<keyword evidence="1" id="KW-0808">Transferase</keyword>
<dbReference type="EMBL" id="AP026830">
    <property type="protein sequence ID" value="BDR91394.1"/>
    <property type="molecule type" value="Genomic_DNA"/>
</dbReference>
<dbReference type="Pfam" id="PF00534">
    <property type="entry name" value="Glycos_transf_1"/>
    <property type="match status" value="1"/>
</dbReference>
<reference evidence="3" key="4">
    <citation type="journal article" date="2023" name="Microbiol. Resour. Announc.">
        <title>Complete Genome Sequence of Vulcanisaeta souniana Strain IC-059, a Hyperthermophilic Archaeon Isolated from Hot Spring Water in Japan.</title>
        <authorList>
            <person name="Kato S."/>
            <person name="Itoh T."/>
            <person name="Wu L."/>
            <person name="Ma J."/>
            <person name="Ohkuma M."/>
        </authorList>
    </citation>
    <scope>NUCLEOTIDE SEQUENCE</scope>
    <source>
        <strain evidence="3">JCM 11219</strain>
    </source>
</reference>
<dbReference type="InterPro" id="IPR001296">
    <property type="entry name" value="Glyco_trans_1"/>
</dbReference>
<name>A0A830E5C3_9CREN</name>
<dbReference type="GeneID" id="76206041"/>
<sequence length="359" mass="40477">MTCISLITDGIDGITGPIRVAYLLGKSLIGLGFNVNVVAPYVDEDVRKDLEYVGIKVKVLGAKSLFSGQSRHLLIWLINGMKGVINYNDDCVLINLSFELPIPSTAFYAQGYVGDLLRDLGSGFPAHYRLGYYLALPLIRMADSTYHRALSLSKYVIANSRYSMESVISRGARVWRIINPPVDTDLFRPVLNPTQDYVLTYVGKETQFDIIRAMADAGIRMVAFGSKVPWLPHWFIKHRNIDYRGRVSDEELVRLYANAKFTVFPFMHEPFGYVPVESMACGTPVLTYDRQGPGETVINNETGWLVSNPSDFVNLAIRLWMHGYDNHMRTKARKRAMAFSMPRIINEWLSAIHVILNGG</sequence>
<dbReference type="GO" id="GO:0016757">
    <property type="term" value="F:glycosyltransferase activity"/>
    <property type="evidence" value="ECO:0007669"/>
    <property type="project" value="InterPro"/>
</dbReference>
<reference evidence="4" key="2">
    <citation type="submission" date="2020-09" db="EMBL/GenBank/DDBJ databases">
        <authorList>
            <person name="Sun Q."/>
            <person name="Ohkuma M."/>
        </authorList>
    </citation>
    <scope>NUCLEOTIDE SEQUENCE</scope>
    <source>
        <strain evidence="4">JCM 11219</strain>
    </source>
</reference>
<gene>
    <name evidence="4" type="ORF">GCM10007112_07080</name>
    <name evidence="3" type="ORF">Vsou_04870</name>
</gene>
<dbReference type="PANTHER" id="PTHR46401:SF2">
    <property type="entry name" value="GLYCOSYLTRANSFERASE WBBK-RELATED"/>
    <property type="match status" value="1"/>
</dbReference>
<organism evidence="4 5">
    <name type="scientific">Vulcanisaeta souniana JCM 11219</name>
    <dbReference type="NCBI Taxonomy" id="1293586"/>
    <lineage>
        <taxon>Archaea</taxon>
        <taxon>Thermoproteota</taxon>
        <taxon>Thermoprotei</taxon>
        <taxon>Thermoproteales</taxon>
        <taxon>Thermoproteaceae</taxon>
        <taxon>Vulcanisaeta</taxon>
    </lineage>
</organism>
<protein>
    <recommendedName>
        <fullName evidence="2">Glycosyl transferase family 1 domain-containing protein</fullName>
    </recommendedName>
</protein>
<dbReference type="PANTHER" id="PTHR46401">
    <property type="entry name" value="GLYCOSYLTRANSFERASE WBBK-RELATED"/>
    <property type="match status" value="1"/>
</dbReference>
<dbReference type="OrthoDB" id="42754at2157"/>
<accession>A0A830E5C3</accession>
<dbReference type="EMBL" id="BMNM01000002">
    <property type="protein sequence ID" value="GGI72824.1"/>
    <property type="molecule type" value="Genomic_DNA"/>
</dbReference>
<dbReference type="Proteomes" id="UP000657075">
    <property type="component" value="Unassembled WGS sequence"/>
</dbReference>
<evidence type="ECO:0000313" key="4">
    <source>
        <dbReference type="EMBL" id="GGI72824.1"/>
    </source>
</evidence>
<evidence type="ECO:0000259" key="2">
    <source>
        <dbReference type="Pfam" id="PF00534"/>
    </source>
</evidence>
<dbReference type="Gene3D" id="3.40.50.2000">
    <property type="entry name" value="Glycogen Phosphorylase B"/>
    <property type="match status" value="2"/>
</dbReference>
<proteinExistence type="predicted"/>